<dbReference type="CDD" id="cd09170">
    <property type="entry name" value="PLDc_Nuc"/>
    <property type="match status" value="1"/>
</dbReference>
<evidence type="ECO:0000256" key="1">
    <source>
        <dbReference type="ARBA" id="ARBA00000798"/>
    </source>
</evidence>
<sequence>MLKKLLGGFLLLSCGYSLTSLASIPISTCPDIQVCFTPGQNCTAEITEVIDAAKKSIFVQAYSFTSMPIAEHLIAAKNRGIAINVILDKSQKSQRYSASHLLVDQHIPCWIDYKPAIAHNKIMIIDEKEVITGSFNFTKAAQSRNAENLLIIRDPSLAKLYMQNWRRRKAVSRYLNPQTEPHCGLIKLDNTY</sequence>
<protein>
    <recommendedName>
        <fullName evidence="3">phospholipase D</fullName>
        <ecNumber evidence="3">3.1.4.4</ecNumber>
    </recommendedName>
</protein>
<feature type="signal peptide" evidence="7">
    <location>
        <begin position="1"/>
        <end position="22"/>
    </location>
</feature>
<proteinExistence type="inferred from homology"/>
<evidence type="ECO:0000313" key="9">
    <source>
        <dbReference type="EMBL" id="RDH40261.1"/>
    </source>
</evidence>
<comment type="caution">
    <text evidence="9">The sequence shown here is derived from an EMBL/GenBank/DDBJ whole genome shotgun (WGS) entry which is preliminary data.</text>
</comment>
<comment type="catalytic activity">
    <reaction evidence="1">
        <text>a 1,2-diacyl-sn-glycero-3-phosphocholine + H2O = a 1,2-diacyl-sn-glycero-3-phosphate + choline + H(+)</text>
        <dbReference type="Rhea" id="RHEA:14445"/>
        <dbReference type="ChEBI" id="CHEBI:15354"/>
        <dbReference type="ChEBI" id="CHEBI:15377"/>
        <dbReference type="ChEBI" id="CHEBI:15378"/>
        <dbReference type="ChEBI" id="CHEBI:57643"/>
        <dbReference type="ChEBI" id="CHEBI:58608"/>
        <dbReference type="EC" id="3.1.4.4"/>
    </reaction>
</comment>
<comment type="similarity">
    <text evidence="2">Belongs to the phospholipase D family.</text>
</comment>
<dbReference type="Gene3D" id="3.30.870.10">
    <property type="entry name" value="Endonuclease Chain A"/>
    <property type="match status" value="1"/>
</dbReference>
<dbReference type="GO" id="GO:0016891">
    <property type="term" value="F:RNA endonuclease activity producing 5'-phosphomonoesters, hydrolytic mechanism"/>
    <property type="evidence" value="ECO:0007669"/>
    <property type="project" value="TreeGrafter"/>
</dbReference>
<name>A0A370CH43_9COXI</name>
<dbReference type="Proteomes" id="UP000226429">
    <property type="component" value="Unassembled WGS sequence"/>
</dbReference>
<dbReference type="InterPro" id="IPR051406">
    <property type="entry name" value="PLD_domain"/>
</dbReference>
<keyword evidence="5" id="KW-0442">Lipid degradation</keyword>
<evidence type="ECO:0000256" key="7">
    <source>
        <dbReference type="SAM" id="SignalP"/>
    </source>
</evidence>
<dbReference type="PANTHER" id="PTHR43856:SF1">
    <property type="entry name" value="MITOCHONDRIAL CARDIOLIPIN HYDROLASE"/>
    <property type="match status" value="1"/>
</dbReference>
<dbReference type="EC" id="3.1.4.4" evidence="3"/>
<dbReference type="GO" id="GO:0016042">
    <property type="term" value="P:lipid catabolic process"/>
    <property type="evidence" value="ECO:0007669"/>
    <property type="project" value="UniProtKB-KW"/>
</dbReference>
<evidence type="ECO:0000256" key="2">
    <source>
        <dbReference type="ARBA" id="ARBA00008664"/>
    </source>
</evidence>
<evidence type="ECO:0000256" key="5">
    <source>
        <dbReference type="ARBA" id="ARBA00022963"/>
    </source>
</evidence>
<dbReference type="SUPFAM" id="SSF56024">
    <property type="entry name" value="Phospholipase D/nuclease"/>
    <property type="match status" value="1"/>
</dbReference>
<dbReference type="PANTHER" id="PTHR43856">
    <property type="entry name" value="CARDIOLIPIN HYDROLASE"/>
    <property type="match status" value="1"/>
</dbReference>
<dbReference type="InterPro" id="IPR025202">
    <property type="entry name" value="PLD-like_dom"/>
</dbReference>
<keyword evidence="6" id="KW-0443">Lipid metabolism</keyword>
<dbReference type="SMART" id="SM00155">
    <property type="entry name" value="PLDc"/>
    <property type="match status" value="1"/>
</dbReference>
<keyword evidence="10" id="KW-1185">Reference proteome</keyword>
<dbReference type="InterPro" id="IPR001736">
    <property type="entry name" value="PLipase_D/transphosphatidylase"/>
</dbReference>
<dbReference type="Pfam" id="PF13091">
    <property type="entry name" value="PLDc_2"/>
    <property type="match status" value="1"/>
</dbReference>
<keyword evidence="4" id="KW-0378">Hydrolase</keyword>
<reference evidence="9 10" key="1">
    <citation type="journal article" date="2017" name="Int. J. Syst. Evol. Microbiol.">
        <title>Aquarickettsiella crustaci n. gen. n. sp. (Gammaproteobacteria: Legionellales: Coxiellaceae); a bacterial pathogen of the freshwater crustacean: Gammarus fossarum (Malacostraca: Amphipoda).</title>
        <authorList>
            <person name="Bojko J."/>
            <person name="Dunn A.M."/>
            <person name="Stebbing P.D."/>
            <person name="Van Aerle R."/>
            <person name="Bacela-Spychalska K."/>
            <person name="Bean T.P."/>
            <person name="Stentiford G.D."/>
        </authorList>
    </citation>
    <scope>NUCLEOTIDE SEQUENCE [LARGE SCALE GENOMIC DNA]</scope>
    <source>
        <strain evidence="9">RA15029</strain>
    </source>
</reference>
<evidence type="ECO:0000256" key="6">
    <source>
        <dbReference type="ARBA" id="ARBA00023098"/>
    </source>
</evidence>
<evidence type="ECO:0000259" key="8">
    <source>
        <dbReference type="PROSITE" id="PS50035"/>
    </source>
</evidence>
<keyword evidence="7" id="KW-0732">Signal</keyword>
<feature type="domain" description="PLD phosphodiesterase" evidence="8">
    <location>
        <begin position="114"/>
        <end position="141"/>
    </location>
</feature>
<dbReference type="GO" id="GO:0006793">
    <property type="term" value="P:phosphorus metabolic process"/>
    <property type="evidence" value="ECO:0007669"/>
    <property type="project" value="UniProtKB-ARBA"/>
</dbReference>
<dbReference type="PROSITE" id="PS50035">
    <property type="entry name" value="PLD"/>
    <property type="match status" value="1"/>
</dbReference>
<gene>
    <name evidence="9" type="ORF">CFE62_004835</name>
</gene>
<evidence type="ECO:0000256" key="3">
    <source>
        <dbReference type="ARBA" id="ARBA00012027"/>
    </source>
</evidence>
<organism evidence="9 10">
    <name type="scientific">Candidatus Aquirickettsiella gammari</name>
    <dbReference type="NCBI Taxonomy" id="2016198"/>
    <lineage>
        <taxon>Bacteria</taxon>
        <taxon>Pseudomonadati</taxon>
        <taxon>Pseudomonadota</taxon>
        <taxon>Gammaproteobacteria</taxon>
        <taxon>Legionellales</taxon>
        <taxon>Coxiellaceae</taxon>
        <taxon>Candidatus Aquirickettsiella</taxon>
    </lineage>
</organism>
<reference evidence="9 10" key="2">
    <citation type="journal article" date="2018" name="J. Invertebr. Pathol.">
        <title>'Candidatus Aquirickettsiella gammari' (Gammaproteobacteria: Legionellales: Coxiellaceae): A bacterial pathogen of the freshwater crustacean Gammarus fossarum (Malacostraca: Amphipoda).</title>
        <authorList>
            <person name="Bojko J."/>
            <person name="Dunn A.M."/>
            <person name="Stebbing P.D."/>
            <person name="van Aerle R."/>
            <person name="Bacela-Spychalska K."/>
            <person name="Bean T.P."/>
            <person name="Urrutia A."/>
            <person name="Stentiford G.D."/>
        </authorList>
    </citation>
    <scope>NUCLEOTIDE SEQUENCE [LARGE SCALE GENOMIC DNA]</scope>
    <source>
        <strain evidence="9">RA15029</strain>
    </source>
</reference>
<dbReference type="AlphaFoldDB" id="A0A370CH43"/>
<evidence type="ECO:0000313" key="10">
    <source>
        <dbReference type="Proteomes" id="UP000226429"/>
    </source>
</evidence>
<dbReference type="EMBL" id="NMOS02000012">
    <property type="protein sequence ID" value="RDH40261.1"/>
    <property type="molecule type" value="Genomic_DNA"/>
</dbReference>
<feature type="chain" id="PRO_5016777661" description="phospholipase D" evidence="7">
    <location>
        <begin position="23"/>
        <end position="192"/>
    </location>
</feature>
<accession>A0A370CH43</accession>
<dbReference type="GO" id="GO:0004630">
    <property type="term" value="F:phospholipase D activity"/>
    <property type="evidence" value="ECO:0007669"/>
    <property type="project" value="UniProtKB-EC"/>
</dbReference>
<evidence type="ECO:0000256" key="4">
    <source>
        <dbReference type="ARBA" id="ARBA00022801"/>
    </source>
</evidence>